<comment type="function">
    <text evidence="2">May be involved in the metabolism of insect hormones and in the breakdown of synthetic insecticides.</text>
</comment>
<evidence type="ECO:0000256" key="2">
    <source>
        <dbReference type="ARBA" id="ARBA00003690"/>
    </source>
</evidence>
<dbReference type="PANTHER" id="PTHR24291">
    <property type="entry name" value="CYTOCHROME P450 FAMILY 4"/>
    <property type="match status" value="1"/>
</dbReference>
<evidence type="ECO:0008006" key="17">
    <source>
        <dbReference type="Google" id="ProtNLM"/>
    </source>
</evidence>
<dbReference type="PRINTS" id="PR00385">
    <property type="entry name" value="P450"/>
</dbReference>
<dbReference type="InterPro" id="IPR050196">
    <property type="entry name" value="Cytochrome_P450_Monoox"/>
</dbReference>
<dbReference type="VEuPathDB" id="VectorBase:LLOJ006736"/>
<keyword evidence="8" id="KW-0256">Endoplasmic reticulum</keyword>
<evidence type="ECO:0000313" key="16">
    <source>
        <dbReference type="Proteomes" id="UP000092461"/>
    </source>
</evidence>
<dbReference type="PANTHER" id="PTHR24291:SF189">
    <property type="entry name" value="CYTOCHROME P450 4C3-RELATED"/>
    <property type="match status" value="1"/>
</dbReference>
<evidence type="ECO:0000313" key="15">
    <source>
        <dbReference type="EnsemblMetazoa" id="LLOJ006736-PA"/>
    </source>
</evidence>
<evidence type="ECO:0000256" key="4">
    <source>
        <dbReference type="ARBA" id="ARBA00004406"/>
    </source>
</evidence>
<dbReference type="EnsemblMetazoa" id="LLOJ006736-RA">
    <property type="protein sequence ID" value="LLOJ006736-PA"/>
    <property type="gene ID" value="LLOJ006736"/>
</dbReference>
<proteinExistence type="inferred from homology"/>
<keyword evidence="12" id="KW-0503">Monooxygenase</keyword>
<evidence type="ECO:0000256" key="3">
    <source>
        <dbReference type="ARBA" id="ARBA00004174"/>
    </source>
</evidence>
<dbReference type="GO" id="GO:0016705">
    <property type="term" value="F:oxidoreductase activity, acting on paired donors, with incorporation or reduction of molecular oxygen"/>
    <property type="evidence" value="ECO:0007669"/>
    <property type="project" value="InterPro"/>
</dbReference>
<keyword evidence="13" id="KW-0472">Membrane</keyword>
<evidence type="ECO:0000256" key="6">
    <source>
        <dbReference type="ARBA" id="ARBA00022617"/>
    </source>
</evidence>
<comment type="cofactor">
    <cofactor evidence="1 14">
        <name>heme</name>
        <dbReference type="ChEBI" id="CHEBI:30413"/>
    </cofactor>
</comment>
<keyword evidence="7 14" id="KW-0479">Metal-binding</keyword>
<dbReference type="InterPro" id="IPR002401">
    <property type="entry name" value="Cyt_P450_E_grp-I"/>
</dbReference>
<organism evidence="15 16">
    <name type="scientific">Lutzomyia longipalpis</name>
    <name type="common">Sand fly</name>
    <dbReference type="NCBI Taxonomy" id="7200"/>
    <lineage>
        <taxon>Eukaryota</taxon>
        <taxon>Metazoa</taxon>
        <taxon>Ecdysozoa</taxon>
        <taxon>Arthropoda</taxon>
        <taxon>Hexapoda</taxon>
        <taxon>Insecta</taxon>
        <taxon>Pterygota</taxon>
        <taxon>Neoptera</taxon>
        <taxon>Endopterygota</taxon>
        <taxon>Diptera</taxon>
        <taxon>Nematocera</taxon>
        <taxon>Psychodoidea</taxon>
        <taxon>Psychodidae</taxon>
        <taxon>Lutzomyia</taxon>
        <taxon>Lutzomyia</taxon>
    </lineage>
</organism>
<keyword evidence="6 14" id="KW-0349">Heme</keyword>
<dbReference type="PROSITE" id="PS00086">
    <property type="entry name" value="CYTOCHROME_P450"/>
    <property type="match status" value="2"/>
</dbReference>
<protein>
    <recommendedName>
        <fullName evidence="17">Cytochrome</fullName>
    </recommendedName>
</protein>
<evidence type="ECO:0000256" key="10">
    <source>
        <dbReference type="ARBA" id="ARBA00023002"/>
    </source>
</evidence>
<dbReference type="InterPro" id="IPR017972">
    <property type="entry name" value="Cyt_P450_CS"/>
</dbReference>
<keyword evidence="16" id="KW-1185">Reference proteome</keyword>
<comment type="subcellular location">
    <subcellularLocation>
        <location evidence="4">Endoplasmic reticulum membrane</location>
        <topology evidence="4">Peripheral membrane protein</topology>
    </subcellularLocation>
    <subcellularLocation>
        <location evidence="3">Microsome membrane</location>
        <topology evidence="3">Peripheral membrane protein</topology>
    </subcellularLocation>
</comment>
<evidence type="ECO:0000256" key="12">
    <source>
        <dbReference type="ARBA" id="ARBA00023033"/>
    </source>
</evidence>
<dbReference type="GO" id="GO:0020037">
    <property type="term" value="F:heme binding"/>
    <property type="evidence" value="ECO:0007669"/>
    <property type="project" value="InterPro"/>
</dbReference>
<dbReference type="VEuPathDB" id="VectorBase:LLONM1_003314"/>
<dbReference type="EMBL" id="AJWK01022285">
    <property type="status" value="NOT_ANNOTATED_CDS"/>
    <property type="molecule type" value="Genomic_DNA"/>
</dbReference>
<dbReference type="GO" id="GO:0004497">
    <property type="term" value="F:monooxygenase activity"/>
    <property type="evidence" value="ECO:0007669"/>
    <property type="project" value="UniProtKB-KW"/>
</dbReference>
<dbReference type="Pfam" id="PF00067">
    <property type="entry name" value="p450"/>
    <property type="match status" value="3"/>
</dbReference>
<dbReference type="Gene3D" id="1.10.630.10">
    <property type="entry name" value="Cytochrome P450"/>
    <property type="match status" value="3"/>
</dbReference>
<keyword evidence="9" id="KW-0492">Microsome</keyword>
<keyword evidence="10" id="KW-0560">Oxidoreductase</keyword>
<dbReference type="GO" id="GO:0005789">
    <property type="term" value="C:endoplasmic reticulum membrane"/>
    <property type="evidence" value="ECO:0007669"/>
    <property type="project" value="UniProtKB-SubCell"/>
</dbReference>
<keyword evidence="11 14" id="KW-0408">Iron</keyword>
<reference evidence="15" key="1">
    <citation type="submission" date="2020-05" db="UniProtKB">
        <authorList>
            <consortium name="EnsemblMetazoa"/>
        </authorList>
    </citation>
    <scope>IDENTIFICATION</scope>
    <source>
        <strain evidence="15">Jacobina</strain>
    </source>
</reference>
<accession>A0A1B0GJT9</accession>
<dbReference type="PRINTS" id="PR00463">
    <property type="entry name" value="EP450I"/>
</dbReference>
<evidence type="ECO:0000256" key="9">
    <source>
        <dbReference type="ARBA" id="ARBA00022848"/>
    </source>
</evidence>
<dbReference type="InterPro" id="IPR036396">
    <property type="entry name" value="Cyt_P450_sf"/>
</dbReference>
<feature type="binding site" description="axial binding residue" evidence="14">
    <location>
        <position position="410"/>
    </location>
    <ligand>
        <name>heme</name>
        <dbReference type="ChEBI" id="CHEBI:30413"/>
    </ligand>
    <ligandPart>
        <name>Fe</name>
        <dbReference type="ChEBI" id="CHEBI:18248"/>
    </ligandPart>
</feature>
<dbReference type="Proteomes" id="UP000092461">
    <property type="component" value="Unassembled WGS sequence"/>
</dbReference>
<evidence type="ECO:0000256" key="14">
    <source>
        <dbReference type="PIRSR" id="PIRSR602401-1"/>
    </source>
</evidence>
<sequence>MLPFALAICAGIFLLHHFWTNRELYRLSWIMPGPLMVPLLGNAYSIIGRTHEGLLELLDKVVADYPGPLLRYWLGPKLYVLIRKPEDMQTVLNAPECLNRDDVYKYVTNLSGNGLVALPVEKWKEHRKYLNPTFSLKILQSYMPIFNKETRTLVDRLKQFDKKPEFDIYHFMDACTLDTVCQTTMGSEMNIQKNQNSDYLEAANKSHFPPYKVILQRKKKEYHVIQDTCEKDEGVSFKSPQLYIDQLLKLSIEGNIFTDEDVKNESNTIISTGFESTALITSYCILMLAMHPEMQEKVYEEIGAVVADPTEVKYEELGDLKYTERVIKETMRLFPTVPAIARVASAPFQLREYTIPTNTHFVIGIVTLHRDKEVWGPRAHQFDPDHFLPENMEKIHPYAYVPFSAGPRNCIGIKYAYMLMKVLMVHLVSSYKFHTQLRLPDLKHRVDITLKLNNKHMVSIRTRDNSVLEGSVIGKMWVPLLLLFCAVLVQHLWAKRELYRLTWHMPGPFVVPLIGNFQTALGISHEGVINLVKYIFKNFNSPSRWWIGTKMYVMVKKPEDMQTVLNSPHCLSRAEVYEFLKSFGGDGLVALPEPEWKFHRKLLNPTFSLKILQTYMPIFNKEVKILVSRFEEICNRTKPTDIYNYMDALTLDVVCQTTMGTEMHIQKNQNIEYLEAGNNLLSIISARMFNPLLQCNWIFRLTKLYKVEKWSSGITFGFVDKILQKKKTNFDYSDELKSAVDDDLPLRTPQIYIDQLMKLLMIEKKFNDHDVISEANTIVATGFESTALVSSYCILMLAMFQEHQQRIYEEIKSIMPNRKDDVQYDDFSKYDFLDRFIKETMRLFPSVPLIARNVTDSFKLGEYTIPPGTNIVCAISEMQRDTEVWGPQAEEFNPDNFLPENLEKVHPYAYLPFSGGPRNCIGIKYAYMFLKTILIHLVSNFKFRTDLKMSEFRHRMDITFKLINKHMGSVIGKMWLPLLLLFCAVLVQHLWAKRELYRLTWHMPGPFVVPLIGNFQTALGISHEGVINLVKYIFKNFNSPSRWWIGTKMYVMVKKPEDMQTVLNSPHCLSRAEVYEFLKSFGGDGLVALPESEWKFHRKLLNPTFSLKILQTYMPIFNKEVKILVSRFEEICNRTKPTDIYNYMDALTLDVVCQTTMGTEMHIQKNQNIEYLEAGNNLLSIISARMFNPLLQCNWIFRLTKLYKVEKWSSGITFGFVDKILQKKKTNFDYTDEPKSAVDDDLPLKTPQIYIDQLMKLLMIEKKFNDHDVISEANTIVATGFESTALVSSYCILMLAMFQEHQQRIYDEIKSIMPNRKDDVQYDDFSKYDFLDRFIKETMRLFPSVPLIARNVTDSFKLGEYTIPPGTNIVCAISEMQRDTEVWGHRLKNSILTTSSRKTWRKSPLRLFALQWRPQELHRHQTILIHLVSNFKFRTDLKMSEFRHRMDITFKLINKHMVYVEKRELCEQ</sequence>
<dbReference type="VEuPathDB" id="VectorBase:LLONM1_005639"/>
<comment type="similarity">
    <text evidence="5">Belongs to the cytochrome P450 family.</text>
</comment>
<evidence type="ECO:0000256" key="7">
    <source>
        <dbReference type="ARBA" id="ARBA00022723"/>
    </source>
</evidence>
<name>A0A1B0GJT9_LUTLO</name>
<dbReference type="EMBL" id="AJWK01022284">
    <property type="status" value="NOT_ANNOTATED_CDS"/>
    <property type="molecule type" value="Genomic_DNA"/>
</dbReference>
<dbReference type="FunFam" id="1.10.630.10:FF:000035">
    <property type="entry name" value="CYtochrome P450 family"/>
    <property type="match status" value="2"/>
</dbReference>
<dbReference type="GO" id="GO:0005506">
    <property type="term" value="F:iron ion binding"/>
    <property type="evidence" value="ECO:0007669"/>
    <property type="project" value="InterPro"/>
</dbReference>
<dbReference type="EMBL" id="AJWK01022286">
    <property type="status" value="NOT_ANNOTATED_CDS"/>
    <property type="molecule type" value="Genomic_DNA"/>
</dbReference>
<evidence type="ECO:0000256" key="8">
    <source>
        <dbReference type="ARBA" id="ARBA00022824"/>
    </source>
</evidence>
<dbReference type="InterPro" id="IPR001128">
    <property type="entry name" value="Cyt_P450"/>
</dbReference>
<evidence type="ECO:0000256" key="13">
    <source>
        <dbReference type="ARBA" id="ARBA00023136"/>
    </source>
</evidence>
<evidence type="ECO:0000256" key="11">
    <source>
        <dbReference type="ARBA" id="ARBA00023004"/>
    </source>
</evidence>
<evidence type="ECO:0000256" key="1">
    <source>
        <dbReference type="ARBA" id="ARBA00001971"/>
    </source>
</evidence>
<dbReference type="SUPFAM" id="SSF48264">
    <property type="entry name" value="Cytochrome P450"/>
    <property type="match status" value="3"/>
</dbReference>
<evidence type="ECO:0000256" key="5">
    <source>
        <dbReference type="ARBA" id="ARBA00010617"/>
    </source>
</evidence>